<proteinExistence type="predicted"/>
<reference evidence="1 2" key="1">
    <citation type="submission" date="2018-12" db="EMBL/GenBank/DDBJ databases">
        <authorList>
            <consortium name="Pathogen Informatics"/>
        </authorList>
    </citation>
    <scope>NUCLEOTIDE SEQUENCE [LARGE SCALE GENOMIC DNA]</scope>
    <source>
        <strain evidence="1 2">NCTC8271</strain>
    </source>
</reference>
<keyword evidence="1" id="KW-0436">Ligase</keyword>
<dbReference type="GO" id="GO:0016874">
    <property type="term" value="F:ligase activity"/>
    <property type="evidence" value="ECO:0007669"/>
    <property type="project" value="UniProtKB-KW"/>
</dbReference>
<accession>A0A447PL40</accession>
<organism evidence="1 2">
    <name type="scientific">Salmonella enterica I</name>
    <dbReference type="NCBI Taxonomy" id="59201"/>
    <lineage>
        <taxon>Bacteria</taxon>
        <taxon>Pseudomonadati</taxon>
        <taxon>Pseudomonadota</taxon>
        <taxon>Gammaproteobacteria</taxon>
        <taxon>Enterobacterales</taxon>
        <taxon>Enterobacteriaceae</taxon>
        <taxon>Salmonella</taxon>
    </lineage>
</organism>
<dbReference type="EC" id="6.3.2.-" evidence="1"/>
<name>A0A447PL40_SALET</name>
<evidence type="ECO:0000313" key="2">
    <source>
        <dbReference type="Proteomes" id="UP000273655"/>
    </source>
</evidence>
<dbReference type="Proteomes" id="UP000273655">
    <property type="component" value="Chromosome 1"/>
</dbReference>
<gene>
    <name evidence="1" type="primary">sspH2_4</name>
    <name evidence="1" type="ORF">NCTC8271_03452</name>
</gene>
<protein>
    <submittedName>
        <fullName evidence="1">Leucine-rich repeat protein</fullName>
        <ecNumber evidence="1">6.3.2.-</ecNumber>
    </submittedName>
</protein>
<dbReference type="AlphaFoldDB" id="A0A447PL40"/>
<sequence>MPDTRKGIHSGRHGESHFCILDADNQEILSATLDDAGNYTVNCQGHK</sequence>
<dbReference type="EMBL" id="LR134148">
    <property type="protein sequence ID" value="VEA39195.1"/>
    <property type="molecule type" value="Genomic_DNA"/>
</dbReference>
<evidence type="ECO:0000313" key="1">
    <source>
        <dbReference type="EMBL" id="VEA39195.1"/>
    </source>
</evidence>